<reference evidence="11 12" key="1">
    <citation type="journal article" date="2009" name="Stand. Genomic Sci.">
        <title>Complete genome sequence of Desulfomicrobium baculatum type strain (X).</title>
        <authorList>
            <person name="Copeland A."/>
            <person name="Spring S."/>
            <person name="Goker M."/>
            <person name="Schneider S."/>
            <person name="Lapidus A."/>
            <person name="Del Rio T.G."/>
            <person name="Tice H."/>
            <person name="Cheng J.F."/>
            <person name="Chen F."/>
            <person name="Nolan M."/>
            <person name="Bruce D."/>
            <person name="Goodwin L."/>
            <person name="Pitluck S."/>
            <person name="Ivanova N."/>
            <person name="Mavrommatis K."/>
            <person name="Ovchinnikova G."/>
            <person name="Pati A."/>
            <person name="Chen A."/>
            <person name="Palaniappan K."/>
            <person name="Land M."/>
            <person name="Hauser L."/>
            <person name="Chang Y.J."/>
            <person name="Jeffries C.C."/>
            <person name="Meincke L."/>
            <person name="Sims D."/>
            <person name="Brettin T."/>
            <person name="Detter J.C."/>
            <person name="Han C."/>
            <person name="Chain P."/>
            <person name="Bristow J."/>
            <person name="Eisen J.A."/>
            <person name="Markowitz V."/>
            <person name="Hugenholtz P."/>
            <person name="Kyrpides N.C."/>
            <person name="Klenk H.P."/>
            <person name="Lucas S."/>
        </authorList>
    </citation>
    <scope>NUCLEOTIDE SEQUENCE [LARGE SCALE GENOMIC DNA]</scope>
    <source>
        <strain evidence="12">DSM 4028 / VKM B-1378 / X</strain>
    </source>
</reference>
<dbReference type="InterPro" id="IPR055348">
    <property type="entry name" value="DctQ"/>
</dbReference>
<evidence type="ECO:0000313" key="11">
    <source>
        <dbReference type="EMBL" id="ACU90232.1"/>
    </source>
</evidence>
<dbReference type="Pfam" id="PF04290">
    <property type="entry name" value="DctQ"/>
    <property type="match status" value="1"/>
</dbReference>
<evidence type="ECO:0000256" key="6">
    <source>
        <dbReference type="ARBA" id="ARBA00022989"/>
    </source>
</evidence>
<dbReference type="GO" id="GO:0005886">
    <property type="term" value="C:plasma membrane"/>
    <property type="evidence" value="ECO:0007669"/>
    <property type="project" value="UniProtKB-SubCell"/>
</dbReference>
<dbReference type="PANTHER" id="PTHR35011">
    <property type="entry name" value="2,3-DIKETO-L-GULONATE TRAP TRANSPORTER SMALL PERMEASE PROTEIN YIAM"/>
    <property type="match status" value="1"/>
</dbReference>
<dbReference type="AlphaFoldDB" id="C7LPK3"/>
<dbReference type="EMBL" id="CP001629">
    <property type="protein sequence ID" value="ACU90232.1"/>
    <property type="molecule type" value="Genomic_DNA"/>
</dbReference>
<evidence type="ECO:0000256" key="4">
    <source>
        <dbReference type="ARBA" id="ARBA00022519"/>
    </source>
</evidence>
<dbReference type="HOGENOM" id="CLU_086356_3_1_7"/>
<evidence type="ECO:0000256" key="5">
    <source>
        <dbReference type="ARBA" id="ARBA00022692"/>
    </source>
</evidence>
<evidence type="ECO:0000259" key="10">
    <source>
        <dbReference type="Pfam" id="PF04290"/>
    </source>
</evidence>
<evidence type="ECO:0000256" key="3">
    <source>
        <dbReference type="ARBA" id="ARBA00022475"/>
    </source>
</evidence>
<feature type="transmembrane region" description="Helical" evidence="9">
    <location>
        <begin position="130"/>
        <end position="151"/>
    </location>
</feature>
<gene>
    <name evidence="11" type="ordered locus">Dbac_2148</name>
</gene>
<feature type="transmembrane region" description="Helical" evidence="9">
    <location>
        <begin position="90"/>
        <end position="110"/>
    </location>
</feature>
<dbReference type="Proteomes" id="UP000002216">
    <property type="component" value="Chromosome"/>
</dbReference>
<dbReference type="KEGG" id="dba:Dbac_2148"/>
<dbReference type="RefSeq" id="WP_015774323.1">
    <property type="nucleotide sequence ID" value="NC_013173.1"/>
</dbReference>
<keyword evidence="5 9" id="KW-0812">Transmembrane</keyword>
<feature type="domain" description="Tripartite ATP-independent periplasmic transporters DctQ component" evidence="10">
    <location>
        <begin position="28"/>
        <end position="155"/>
    </location>
</feature>
<keyword evidence="3" id="KW-1003">Cell membrane</keyword>
<accession>C7LPK3</accession>
<keyword evidence="7 9" id="KW-0472">Membrane</keyword>
<name>C7LPK3_DESBD</name>
<dbReference type="STRING" id="525897.Dbac_2148"/>
<organism evidence="11 12">
    <name type="scientific">Desulfomicrobium baculatum (strain DSM 4028 / VKM B-1378 / X)</name>
    <name type="common">Desulfovibrio baculatus</name>
    <dbReference type="NCBI Taxonomy" id="525897"/>
    <lineage>
        <taxon>Bacteria</taxon>
        <taxon>Pseudomonadati</taxon>
        <taxon>Thermodesulfobacteriota</taxon>
        <taxon>Desulfovibrionia</taxon>
        <taxon>Desulfovibrionales</taxon>
        <taxon>Desulfomicrobiaceae</taxon>
        <taxon>Desulfomicrobium</taxon>
    </lineage>
</organism>
<comment type="subcellular location">
    <subcellularLocation>
        <location evidence="1">Cell inner membrane</location>
        <topology evidence="1">Multi-pass membrane protein</topology>
    </subcellularLocation>
</comment>
<feature type="transmembrane region" description="Helical" evidence="9">
    <location>
        <begin position="52"/>
        <end position="69"/>
    </location>
</feature>
<evidence type="ECO:0000256" key="2">
    <source>
        <dbReference type="ARBA" id="ARBA00022448"/>
    </source>
</evidence>
<dbReference type="PANTHER" id="PTHR35011:SF5">
    <property type="entry name" value="SIALIC ACID TRAP TRANSPORTER SMALL PERMEASE PROTEIN SIAQ"/>
    <property type="match status" value="1"/>
</dbReference>
<dbReference type="eggNOG" id="COG3090">
    <property type="taxonomic scope" value="Bacteria"/>
</dbReference>
<dbReference type="OrthoDB" id="5454104at2"/>
<proteinExistence type="inferred from homology"/>
<protein>
    <submittedName>
        <fullName evidence="11">Tripartite ATP-independent periplasmic transporter DctQ component</fullName>
    </submittedName>
</protein>
<feature type="transmembrane region" description="Helical" evidence="9">
    <location>
        <begin position="20"/>
        <end position="40"/>
    </location>
</feature>
<keyword evidence="12" id="KW-1185">Reference proteome</keyword>
<evidence type="ECO:0000313" key="12">
    <source>
        <dbReference type="Proteomes" id="UP000002216"/>
    </source>
</evidence>
<dbReference type="InterPro" id="IPR007387">
    <property type="entry name" value="TRAP_DctQ"/>
</dbReference>
<sequence length="176" mass="20238">MSTQTTSIIRKLYDNFEEILSVVCVGVMVACLMLQVGARWIGGQGLPWTEELSRFAFLWAVFSAAALVAKHGSHVRITAQYLLMPPKYRLGFRMFTDTIWIIFNIYIAWISWQVVSSGLEFPELSPTLNIVRGYIEMIIPFGFVLMSWRIVEGYVIRFRNGTLIELVQEEFEKGDK</sequence>
<evidence type="ECO:0000256" key="9">
    <source>
        <dbReference type="SAM" id="Phobius"/>
    </source>
</evidence>
<comment type="similarity">
    <text evidence="8">Belongs to the TRAP transporter small permease family.</text>
</comment>
<keyword evidence="2" id="KW-0813">Transport</keyword>
<dbReference type="GO" id="GO:0015740">
    <property type="term" value="P:C4-dicarboxylate transport"/>
    <property type="evidence" value="ECO:0007669"/>
    <property type="project" value="TreeGrafter"/>
</dbReference>
<keyword evidence="6 9" id="KW-1133">Transmembrane helix</keyword>
<dbReference type="GO" id="GO:0022857">
    <property type="term" value="F:transmembrane transporter activity"/>
    <property type="evidence" value="ECO:0007669"/>
    <property type="project" value="TreeGrafter"/>
</dbReference>
<keyword evidence="4" id="KW-0997">Cell inner membrane</keyword>
<evidence type="ECO:0000256" key="1">
    <source>
        <dbReference type="ARBA" id="ARBA00004429"/>
    </source>
</evidence>
<evidence type="ECO:0000256" key="8">
    <source>
        <dbReference type="ARBA" id="ARBA00038436"/>
    </source>
</evidence>
<evidence type="ECO:0000256" key="7">
    <source>
        <dbReference type="ARBA" id="ARBA00023136"/>
    </source>
</evidence>